<evidence type="ECO:0000313" key="3">
    <source>
        <dbReference type="Proteomes" id="UP000634004"/>
    </source>
</evidence>
<feature type="domain" description="ISXO2-like transposase" evidence="1">
    <location>
        <begin position="46"/>
        <end position="189"/>
    </location>
</feature>
<dbReference type="Proteomes" id="UP000634004">
    <property type="component" value="Unassembled WGS sequence"/>
</dbReference>
<dbReference type="EMBL" id="BMZH01000003">
    <property type="protein sequence ID" value="GHA88049.1"/>
    <property type="molecule type" value="Genomic_DNA"/>
</dbReference>
<comment type="caution">
    <text evidence="2">The sequence shown here is derived from an EMBL/GenBank/DDBJ whole genome shotgun (WGS) entry which is preliminary data.</text>
</comment>
<keyword evidence="3" id="KW-1185">Reference proteome</keyword>
<evidence type="ECO:0000259" key="1">
    <source>
        <dbReference type="SMART" id="SM01126"/>
    </source>
</evidence>
<dbReference type="SMART" id="SM01126">
    <property type="entry name" value="DDE_Tnp_IS1595"/>
    <property type="match status" value="1"/>
</dbReference>
<dbReference type="InterPro" id="IPR024445">
    <property type="entry name" value="Tnp_ISXO2-like"/>
</dbReference>
<organism evidence="2 3">
    <name type="scientific">Algimonas arctica</name>
    <dbReference type="NCBI Taxonomy" id="1479486"/>
    <lineage>
        <taxon>Bacteria</taxon>
        <taxon>Pseudomonadati</taxon>
        <taxon>Pseudomonadota</taxon>
        <taxon>Alphaproteobacteria</taxon>
        <taxon>Maricaulales</taxon>
        <taxon>Robiginitomaculaceae</taxon>
        <taxon>Algimonas</taxon>
    </lineage>
</organism>
<dbReference type="AlphaFoldDB" id="A0A8J3CNB0"/>
<dbReference type="PANTHER" id="PTHR47163:SF2">
    <property type="entry name" value="SI:DKEY-17M8.2"/>
    <property type="match status" value="1"/>
</dbReference>
<gene>
    <name evidence="2" type="ORF">GCM10009069_08750</name>
</gene>
<dbReference type="NCBIfam" id="NF033547">
    <property type="entry name" value="transpos_IS1595"/>
    <property type="match status" value="1"/>
</dbReference>
<evidence type="ECO:0000313" key="2">
    <source>
        <dbReference type="EMBL" id="GHA88049.1"/>
    </source>
</evidence>
<dbReference type="Pfam" id="PF12762">
    <property type="entry name" value="DDE_Tnp_IS1595"/>
    <property type="match status" value="1"/>
</dbReference>
<name>A0A8J3CNB0_9PROT</name>
<protein>
    <recommendedName>
        <fullName evidence="1">ISXO2-like transposase domain-containing protein</fullName>
    </recommendedName>
</protein>
<sequence length="208" mass="23219">MFLFTKSRNGVSGRELQRQLGVTYKTAWRIGHKIREHMARVDGDDPLGGAGKTVQVDETFIGGYEKGAYGGKGKAIVLGMMENGGDVMTRVIPDRKEFTMFPHIAANVAIGTEIHTDEHGGYSSLGDEPAYTHKTVNHRKDEYVGTSGQTTNSIEGFFMHLKRTIKGTHIWVSKKHLHKYTGEAEFIYNRRNAPETILTDLLYGYPKG</sequence>
<dbReference type="PANTHER" id="PTHR47163">
    <property type="entry name" value="DDE_TNP_IS1595 DOMAIN-CONTAINING PROTEIN"/>
    <property type="match status" value="1"/>
</dbReference>
<accession>A0A8J3CNB0</accession>
<reference evidence="2" key="1">
    <citation type="journal article" date="2014" name="Int. J. Syst. Evol. Microbiol.">
        <title>Complete genome sequence of Corynebacterium casei LMG S-19264T (=DSM 44701T), isolated from a smear-ripened cheese.</title>
        <authorList>
            <consortium name="US DOE Joint Genome Institute (JGI-PGF)"/>
            <person name="Walter F."/>
            <person name="Albersmeier A."/>
            <person name="Kalinowski J."/>
            <person name="Ruckert C."/>
        </authorList>
    </citation>
    <scope>NUCLEOTIDE SEQUENCE</scope>
    <source>
        <strain evidence="2">KCTC 32513</strain>
    </source>
</reference>
<dbReference type="InterPro" id="IPR053164">
    <property type="entry name" value="IS1016-like_transposase"/>
</dbReference>
<proteinExistence type="predicted"/>
<reference evidence="2" key="2">
    <citation type="submission" date="2020-09" db="EMBL/GenBank/DDBJ databases">
        <authorList>
            <person name="Sun Q."/>
            <person name="Kim S."/>
        </authorList>
    </citation>
    <scope>NUCLEOTIDE SEQUENCE</scope>
    <source>
        <strain evidence="2">KCTC 32513</strain>
    </source>
</reference>